<sequence length="46" mass="5475">MRLLSNENLLESYYRAVDLKLDREFINLLLAEIKRRNLQVNVNRGA</sequence>
<proteinExistence type="predicted"/>
<dbReference type="RefSeq" id="WP_200967501.1">
    <property type="nucleotide sequence ID" value="NZ_BMAQ01000041.1"/>
</dbReference>
<protein>
    <recommendedName>
        <fullName evidence="3">Developmental checkpoint coupling sporulation initiation to replication initiation</fullName>
    </recommendedName>
</protein>
<dbReference type="AlphaFoldDB" id="A0A916QF23"/>
<evidence type="ECO:0008006" key="3">
    <source>
        <dbReference type="Google" id="ProtNLM"/>
    </source>
</evidence>
<comment type="caution">
    <text evidence="1">The sequence shown here is derived from an EMBL/GenBank/DDBJ whole genome shotgun (WGS) entry which is preliminary data.</text>
</comment>
<dbReference type="Gene3D" id="1.10.287.1100">
    <property type="entry name" value="Sporulation inhibitor A"/>
    <property type="match status" value="1"/>
</dbReference>
<dbReference type="Pfam" id="PF08970">
    <property type="entry name" value="Sda"/>
    <property type="match status" value="1"/>
</dbReference>
<dbReference type="InterPro" id="IPR015064">
    <property type="entry name" value="Sda"/>
</dbReference>
<accession>A0A916QF23</accession>
<dbReference type="InterPro" id="IPR036916">
    <property type="entry name" value="Sda_sf"/>
</dbReference>
<evidence type="ECO:0000313" key="2">
    <source>
        <dbReference type="Proteomes" id="UP000654993"/>
    </source>
</evidence>
<keyword evidence="2" id="KW-1185">Reference proteome</keyword>
<dbReference type="Proteomes" id="UP000654993">
    <property type="component" value="Unassembled WGS sequence"/>
</dbReference>
<gene>
    <name evidence="1" type="ORF">PRECH8_25960</name>
</gene>
<dbReference type="SUPFAM" id="SSF100985">
    <property type="entry name" value="Sporulation inhibitor Sda"/>
    <property type="match status" value="1"/>
</dbReference>
<evidence type="ECO:0000313" key="1">
    <source>
        <dbReference type="EMBL" id="GFR39300.1"/>
    </source>
</evidence>
<reference evidence="1" key="1">
    <citation type="submission" date="2020-08" db="EMBL/GenBank/DDBJ databases">
        <authorList>
            <person name="Uke A."/>
            <person name="Chhe C."/>
            <person name="Baramee S."/>
            <person name="Kosugi A."/>
        </authorList>
    </citation>
    <scope>NUCLEOTIDE SEQUENCE</scope>
    <source>
        <strain evidence="1">DA-C8</strain>
    </source>
</reference>
<organism evidence="1 2">
    <name type="scientific">Insulibacter thermoxylanivorax</name>
    <dbReference type="NCBI Taxonomy" id="2749268"/>
    <lineage>
        <taxon>Bacteria</taxon>
        <taxon>Bacillati</taxon>
        <taxon>Bacillota</taxon>
        <taxon>Bacilli</taxon>
        <taxon>Bacillales</taxon>
        <taxon>Paenibacillaceae</taxon>
        <taxon>Insulibacter</taxon>
    </lineage>
</organism>
<name>A0A916QF23_9BACL</name>
<reference evidence="1" key="2">
    <citation type="journal article" date="2021" name="Data Brief">
        <title>Draft genome sequence data of the facultative, thermophilic, xylanolytic bacterium Paenibacillus sp. strain DA-C8.</title>
        <authorList>
            <person name="Chhe C."/>
            <person name="Uke A."/>
            <person name="Baramee S."/>
            <person name="Ungkulpasvich U."/>
            <person name="Tachaapaikoon C."/>
            <person name="Pason P."/>
            <person name="Waeonukul R."/>
            <person name="Ratanakhanokchai K."/>
            <person name="Kosugi A."/>
        </authorList>
    </citation>
    <scope>NUCLEOTIDE SEQUENCE</scope>
    <source>
        <strain evidence="1">DA-C8</strain>
    </source>
</reference>
<dbReference type="EMBL" id="BMAQ01000041">
    <property type="protein sequence ID" value="GFR39300.1"/>
    <property type="molecule type" value="Genomic_DNA"/>
</dbReference>